<dbReference type="AlphaFoldDB" id="A0A9Q0KUL9"/>
<organism evidence="1 2">
    <name type="scientific">Protea cynaroides</name>
    <dbReference type="NCBI Taxonomy" id="273540"/>
    <lineage>
        <taxon>Eukaryota</taxon>
        <taxon>Viridiplantae</taxon>
        <taxon>Streptophyta</taxon>
        <taxon>Embryophyta</taxon>
        <taxon>Tracheophyta</taxon>
        <taxon>Spermatophyta</taxon>
        <taxon>Magnoliopsida</taxon>
        <taxon>Proteales</taxon>
        <taxon>Proteaceae</taxon>
        <taxon>Protea</taxon>
    </lineage>
</organism>
<sequence length="153" mass="16468">MKALAQLLTIATYFPSKKGKLLIINIVNVIKRSGIRIKKESSDMLSPTCLCFLLFQFITSATVSSKDTLTPTESITDGQIVVSTGNNYALGFFSPGNSSYGSTKFLNSLWFGSPIETTHSMIPPESSPLPSMEMSSSLPVAIRDVLSGPPMSP</sequence>
<protein>
    <submittedName>
        <fullName evidence="1">Uncharacterized protein</fullName>
    </submittedName>
</protein>
<reference evidence="1" key="1">
    <citation type="journal article" date="2023" name="Plant J.">
        <title>The genome of the king protea, Protea cynaroides.</title>
        <authorList>
            <person name="Chang J."/>
            <person name="Duong T.A."/>
            <person name="Schoeman C."/>
            <person name="Ma X."/>
            <person name="Roodt D."/>
            <person name="Barker N."/>
            <person name="Li Z."/>
            <person name="Van de Peer Y."/>
            <person name="Mizrachi E."/>
        </authorList>
    </citation>
    <scope>NUCLEOTIDE SEQUENCE</scope>
    <source>
        <tissue evidence="1">Young leaves</tissue>
    </source>
</reference>
<name>A0A9Q0KUL9_9MAGN</name>
<dbReference type="Proteomes" id="UP001141806">
    <property type="component" value="Unassembled WGS sequence"/>
</dbReference>
<dbReference type="OrthoDB" id="1936886at2759"/>
<accession>A0A9Q0KUL9</accession>
<evidence type="ECO:0000313" key="1">
    <source>
        <dbReference type="EMBL" id="KAJ4977015.1"/>
    </source>
</evidence>
<dbReference type="EMBL" id="JAMYWD010000003">
    <property type="protein sequence ID" value="KAJ4977015.1"/>
    <property type="molecule type" value="Genomic_DNA"/>
</dbReference>
<dbReference type="InterPro" id="IPR036426">
    <property type="entry name" value="Bulb-type_lectin_dom_sf"/>
</dbReference>
<gene>
    <name evidence="1" type="ORF">NE237_002121</name>
</gene>
<keyword evidence="2" id="KW-1185">Reference proteome</keyword>
<dbReference type="Gene3D" id="2.90.10.10">
    <property type="entry name" value="Bulb-type lectin domain"/>
    <property type="match status" value="1"/>
</dbReference>
<comment type="caution">
    <text evidence="1">The sequence shown here is derived from an EMBL/GenBank/DDBJ whole genome shotgun (WGS) entry which is preliminary data.</text>
</comment>
<proteinExistence type="predicted"/>
<evidence type="ECO:0000313" key="2">
    <source>
        <dbReference type="Proteomes" id="UP001141806"/>
    </source>
</evidence>